<proteinExistence type="predicted"/>
<evidence type="ECO:0000313" key="1">
    <source>
        <dbReference type="EMBL" id="CAD7260734.1"/>
    </source>
</evidence>
<dbReference type="AlphaFoldDB" id="A0A7R9AV55"/>
<reference evidence="1" key="1">
    <citation type="submission" date="2020-11" db="EMBL/GenBank/DDBJ databases">
        <authorList>
            <person name="Tran Van P."/>
        </authorList>
    </citation>
    <scope>NUCLEOTIDE SEQUENCE</scope>
</reference>
<name>A0A7R9AV55_TIMSH</name>
<organism evidence="1">
    <name type="scientific">Timema shepardi</name>
    <name type="common">Walking stick</name>
    <dbReference type="NCBI Taxonomy" id="629360"/>
    <lineage>
        <taxon>Eukaryota</taxon>
        <taxon>Metazoa</taxon>
        <taxon>Ecdysozoa</taxon>
        <taxon>Arthropoda</taxon>
        <taxon>Hexapoda</taxon>
        <taxon>Insecta</taxon>
        <taxon>Pterygota</taxon>
        <taxon>Neoptera</taxon>
        <taxon>Polyneoptera</taxon>
        <taxon>Phasmatodea</taxon>
        <taxon>Timematodea</taxon>
        <taxon>Timematoidea</taxon>
        <taxon>Timematidae</taxon>
        <taxon>Timema</taxon>
    </lineage>
</organism>
<sequence>MFTSPTTTNGPRSIAVRLPAFDKLGLHSEAGFDSYRVLALAALLVSSSSAQCGAIYGAGLRQMWGGYPGMYSDLSAAAAATSSDSPGGATASASGASGAGLIPYGGVYNVYSGGLIGSYPRIHGDYRVVAAADTSAAFSGGDTSSAASSGASGINGRGYGLGLRYGGYCGGGLIRDYPGICGDTRATSTAAAESGSSSYVDASSSTAAASGAPSSGIIPYKRIHYGICGGGAIGGYPGIYGDSNTAAATSSASSEGAASSASGASDAGLIPYGGIYGVYGNRLIGGYPGIYGDSSATAAAATGAASSGVYDSTAAAAASEASSSGVAPYGRLYGLYGGGLIGGYPVIYGDSSATAASAASSSEEASSDTTAAKSEAGFSASGGGYGLGLGCGELYGGGLIGSGLIGGYPNIWSVNGDSSTAAVATSAASSGESASSAAASAES</sequence>
<protein>
    <submittedName>
        <fullName evidence="1">Uncharacterized protein</fullName>
    </submittedName>
</protein>
<accession>A0A7R9AV55</accession>
<gene>
    <name evidence="1" type="ORF">TSIB3V08_LOCUS4895</name>
</gene>
<dbReference type="EMBL" id="OC001823">
    <property type="protein sequence ID" value="CAD7260734.1"/>
    <property type="molecule type" value="Genomic_DNA"/>
</dbReference>